<dbReference type="AlphaFoldDB" id="A0A0G2EU80"/>
<dbReference type="InterPro" id="IPR011257">
    <property type="entry name" value="DNA_glycosylase"/>
</dbReference>
<reference evidence="2 3" key="2">
    <citation type="submission" date="2015-05" db="EMBL/GenBank/DDBJ databases">
        <title>Distinctive expansion of gene families associated with plant cell wall degradation and secondary metabolism in the genomes of grapevine trunk pathogens.</title>
        <authorList>
            <person name="Lawrence D.P."/>
            <person name="Travadon R."/>
            <person name="Rolshausen P.E."/>
            <person name="Baumgartner K."/>
        </authorList>
    </citation>
    <scope>NUCLEOTIDE SEQUENCE [LARGE SCALE GENOMIC DNA]</scope>
    <source>
        <strain evidence="2">DS831</strain>
    </source>
</reference>
<comment type="caution">
    <text evidence="2">The sequence shown here is derived from an EMBL/GenBank/DDBJ whole genome shotgun (WGS) entry which is preliminary data.</text>
</comment>
<organism evidence="2 3">
    <name type="scientific">Diplodia seriata</name>
    <dbReference type="NCBI Taxonomy" id="420778"/>
    <lineage>
        <taxon>Eukaryota</taxon>
        <taxon>Fungi</taxon>
        <taxon>Dikarya</taxon>
        <taxon>Ascomycota</taxon>
        <taxon>Pezizomycotina</taxon>
        <taxon>Dothideomycetes</taxon>
        <taxon>Dothideomycetes incertae sedis</taxon>
        <taxon>Botryosphaeriales</taxon>
        <taxon>Botryosphaeriaceae</taxon>
        <taxon>Diplodia</taxon>
    </lineage>
</organism>
<dbReference type="EMBL" id="LAQI01000035">
    <property type="protein sequence ID" value="KKY25784.1"/>
    <property type="molecule type" value="Genomic_DNA"/>
</dbReference>
<protein>
    <submittedName>
        <fullName evidence="2">Putative methyl-binding domain-containing protein 4</fullName>
    </submittedName>
</protein>
<evidence type="ECO:0000313" key="2">
    <source>
        <dbReference type="EMBL" id="KKY25784.1"/>
    </source>
</evidence>
<gene>
    <name evidence="2" type="ORF">UCDDS831_g01877</name>
</gene>
<feature type="domain" description="HhH-GPD" evidence="1">
    <location>
        <begin position="36"/>
        <end position="110"/>
    </location>
</feature>
<proteinExistence type="predicted"/>
<dbReference type="Gene3D" id="1.10.340.30">
    <property type="entry name" value="Hypothetical protein, domain 2"/>
    <property type="match status" value="1"/>
</dbReference>
<accession>A0A0G2EU80</accession>
<evidence type="ECO:0000259" key="1">
    <source>
        <dbReference type="Pfam" id="PF00730"/>
    </source>
</evidence>
<sequence>MVEHESKLNDTDTTLDAEEFGLIQKTTKEPLHLLAATILLNRTHGNRAFPIFHELVARYPTPNDLLLAAPSGEIEDLIKSLGFGRQHTVKLVRLATAFVEEPPTAGVTYRVENRDYTNLREHEIAHLYGVGRYA</sequence>
<reference evidence="2 3" key="1">
    <citation type="submission" date="2015-03" db="EMBL/GenBank/DDBJ databases">
        <authorList>
            <person name="Morales-Cruz A."/>
            <person name="Amrine K.C."/>
            <person name="Cantu D."/>
        </authorList>
    </citation>
    <scope>NUCLEOTIDE SEQUENCE [LARGE SCALE GENOMIC DNA]</scope>
    <source>
        <strain evidence="2">DS831</strain>
    </source>
</reference>
<dbReference type="GO" id="GO:0003824">
    <property type="term" value="F:catalytic activity"/>
    <property type="evidence" value="ECO:0007669"/>
    <property type="project" value="InterPro"/>
</dbReference>
<dbReference type="InterPro" id="IPR003265">
    <property type="entry name" value="HhH-GPD_domain"/>
</dbReference>
<dbReference type="Pfam" id="PF00730">
    <property type="entry name" value="HhH-GPD"/>
    <property type="match status" value="1"/>
</dbReference>
<dbReference type="SUPFAM" id="SSF48150">
    <property type="entry name" value="DNA-glycosylase"/>
    <property type="match status" value="1"/>
</dbReference>
<dbReference type="Proteomes" id="UP000034182">
    <property type="component" value="Unassembled WGS sequence"/>
</dbReference>
<name>A0A0G2EU80_9PEZI</name>
<dbReference type="GO" id="GO:0006285">
    <property type="term" value="P:base-excision repair, AP site formation"/>
    <property type="evidence" value="ECO:0007669"/>
    <property type="project" value="UniProtKB-ARBA"/>
</dbReference>
<evidence type="ECO:0000313" key="3">
    <source>
        <dbReference type="Proteomes" id="UP000034182"/>
    </source>
</evidence>